<dbReference type="AlphaFoldDB" id="A0A7Y2M134"/>
<gene>
    <name evidence="1" type="ORF">HLA99_11770</name>
</gene>
<evidence type="ECO:0000313" key="1">
    <source>
        <dbReference type="EMBL" id="NNH04520.1"/>
    </source>
</evidence>
<name>A0A7Y2M134_9MICO</name>
<comment type="caution">
    <text evidence="1">The sequence shown here is derived from an EMBL/GenBank/DDBJ whole genome shotgun (WGS) entry which is preliminary data.</text>
</comment>
<evidence type="ECO:0008006" key="3">
    <source>
        <dbReference type="Google" id="ProtNLM"/>
    </source>
</evidence>
<reference evidence="1 2" key="1">
    <citation type="submission" date="2020-05" db="EMBL/GenBank/DDBJ databases">
        <title>MicrobeNet Type strains.</title>
        <authorList>
            <person name="Nicholson A.C."/>
        </authorList>
    </citation>
    <scope>NUCLEOTIDE SEQUENCE [LARGE SCALE GENOMIC DNA]</scope>
    <source>
        <strain evidence="1 2">JCM 14282</strain>
    </source>
</reference>
<sequence>MAEDLDLLMAVERAPLRTARLKDLDGYTAQPWRVVKQLIERGALVRLTHGIYTAPPDGRDGRTWKAPLEPAGLAVAATRFGHRNVALTGLGAARHWAAIPRAIGVTTVAVQGRNYVPVTLDTGGIVQFVARELERVDIVMERTALGQGLVTTPQQTLYDLLMRPTQGGMPDEALAAAKNLAARVRFTELARVVEDVGRANTAVRETIEHLRERDAGAV</sequence>
<organism evidence="1 2">
    <name type="scientific">Microbacterium ulmi</name>
    <dbReference type="NCBI Taxonomy" id="179095"/>
    <lineage>
        <taxon>Bacteria</taxon>
        <taxon>Bacillati</taxon>
        <taxon>Actinomycetota</taxon>
        <taxon>Actinomycetes</taxon>
        <taxon>Micrococcales</taxon>
        <taxon>Microbacteriaceae</taxon>
        <taxon>Microbacterium</taxon>
    </lineage>
</organism>
<accession>A0A7Y2M134</accession>
<keyword evidence="2" id="KW-1185">Reference proteome</keyword>
<proteinExistence type="predicted"/>
<dbReference type="RefSeq" id="WP_167038652.1">
    <property type="nucleotide sequence ID" value="NZ_BAAANA010000001.1"/>
</dbReference>
<evidence type="ECO:0000313" key="2">
    <source>
        <dbReference type="Proteomes" id="UP000543598"/>
    </source>
</evidence>
<dbReference type="EMBL" id="JABEMB010000017">
    <property type="protein sequence ID" value="NNH04520.1"/>
    <property type="molecule type" value="Genomic_DNA"/>
</dbReference>
<dbReference type="Proteomes" id="UP000543598">
    <property type="component" value="Unassembled WGS sequence"/>
</dbReference>
<protein>
    <recommendedName>
        <fullName evidence="3">Transcriptional regulator, AbiEi antitoxin, Type IV TA system</fullName>
    </recommendedName>
</protein>